<organism evidence="2 3">
    <name type="scientific">Pandoravirus dulcis</name>
    <dbReference type="NCBI Taxonomy" id="1349409"/>
    <lineage>
        <taxon>Viruses</taxon>
        <taxon>Pandoravirus</taxon>
    </lineage>
</organism>
<reference evidence="2 3" key="1">
    <citation type="journal article" date="2013" name="Science">
        <title>Pandoraviruses: amoeba viruses with genomes up to 2.5 Mb reaching that of parasitic eukaryotes.</title>
        <authorList>
            <person name="Philippe N."/>
            <person name="Legendre M."/>
            <person name="Doutre G."/>
            <person name="Coute Y."/>
            <person name="Poirot O."/>
            <person name="Lescot M."/>
            <person name="Arslan D."/>
            <person name="Seltzer V."/>
            <person name="Bertaux L."/>
            <person name="Bruley C."/>
            <person name="Garin J."/>
            <person name="Claverie J.M."/>
            <person name="Abergel C."/>
        </authorList>
    </citation>
    <scope>NUCLEOTIDE SEQUENCE [LARGE SCALE GENOMIC DNA]</scope>
    <source>
        <strain evidence="2">Melbourne</strain>
    </source>
</reference>
<feature type="domain" description="BTB" evidence="1">
    <location>
        <begin position="17"/>
        <end position="97"/>
    </location>
</feature>
<accession>S4VXJ6</accession>
<evidence type="ECO:0000313" key="2">
    <source>
        <dbReference type="EMBL" id="AGO82796.1"/>
    </source>
</evidence>
<evidence type="ECO:0000259" key="1">
    <source>
        <dbReference type="PROSITE" id="PS50097"/>
    </source>
</evidence>
<dbReference type="GeneID" id="16512024"/>
<dbReference type="PROSITE" id="PS50097">
    <property type="entry name" value="BTB"/>
    <property type="match status" value="1"/>
</dbReference>
<proteinExistence type="predicted"/>
<evidence type="ECO:0000313" key="3">
    <source>
        <dbReference type="Proteomes" id="UP000201566"/>
    </source>
</evidence>
<dbReference type="InterPro" id="IPR000210">
    <property type="entry name" value="BTB/POZ_dom"/>
</dbReference>
<protein>
    <recommendedName>
        <fullName evidence="1">BTB domain-containing protein</fullName>
    </recommendedName>
</protein>
<sequence>MAQSAKRILAGMRHQHCDCLLEVRPCGADESVAPTAILAHRAILARAAYFAALFRHVEPDRVDLRGAAGARICRAAYLLEMPFDPAALAFVVECLYDQDRLDRVVECADPVDVVCAAVFVEAPRHYIRCLVDNIAHALIEAVAAERRDGREAGGARAQLASFMWHMLASGIDAVIKTRLLGRVLGLLAEAEREAILAKHADLVPARFYQPPSRVGEAVVEEDGHSWRSIHLAFDLIDFADGKQRVEWDGMLFSGFMAPTQGADGICVHIKRALHSRPDDDRPRAVRIQMAAGYDVLDPVSVGPFSAPFGARAGEPFIARQAATYAASGRSLPRGAWLLPDAEASSDPTHLHSLVAVTHRGRSTAAGDLEAYEVVLLIEELDPQRAAC</sequence>
<dbReference type="KEGG" id="vg:16512024"/>
<dbReference type="Proteomes" id="UP000201566">
    <property type="component" value="Segment"/>
</dbReference>
<name>S4VXJ6_9VIRU</name>
<gene>
    <name evidence="2" type="ORF">pdul_cds_652</name>
</gene>
<dbReference type="RefSeq" id="YP_008319465.1">
    <property type="nucleotide sequence ID" value="NC_021858.1"/>
</dbReference>
<dbReference type="EMBL" id="KC977570">
    <property type="protein sequence ID" value="AGO82796.1"/>
    <property type="molecule type" value="Genomic_DNA"/>
</dbReference>